<dbReference type="OrthoDB" id="9810967at2"/>
<name>A0A5C6BHT1_9BACT</name>
<dbReference type="InterPro" id="IPR006148">
    <property type="entry name" value="Glc/Gal-6P_isomerase"/>
</dbReference>
<dbReference type="GO" id="GO:0006098">
    <property type="term" value="P:pentose-phosphate shunt"/>
    <property type="evidence" value="ECO:0007669"/>
    <property type="project" value="UniProtKB-UniPathway"/>
</dbReference>
<dbReference type="GO" id="GO:0017057">
    <property type="term" value="F:6-phosphogluconolactonase activity"/>
    <property type="evidence" value="ECO:0007669"/>
    <property type="project" value="UniProtKB-UniRule"/>
</dbReference>
<dbReference type="InterPro" id="IPR037171">
    <property type="entry name" value="NagB/RpiA_transferase-like"/>
</dbReference>
<dbReference type="PANTHER" id="PTHR11054">
    <property type="entry name" value="6-PHOSPHOGLUCONOLACTONASE"/>
    <property type="match status" value="1"/>
</dbReference>
<reference evidence="9 10" key="1">
    <citation type="journal article" date="2020" name="Antonie Van Leeuwenhoek">
        <title>Rhodopirellula heiligendammensis sp. nov., Rhodopirellula pilleata sp. nov., and Rhodopirellula solitaria sp. nov. isolated from natural or artificial marine surfaces in Northern Germany and California, USA, and emended description of the genus Rhodopirellula.</title>
        <authorList>
            <person name="Kallscheuer N."/>
            <person name="Wiegand S."/>
            <person name="Jogler M."/>
            <person name="Boedeker C."/>
            <person name="Peeters S.H."/>
            <person name="Rast P."/>
            <person name="Heuer A."/>
            <person name="Jetten M.S.M."/>
            <person name="Rohde M."/>
            <person name="Jogler C."/>
        </authorList>
    </citation>
    <scope>NUCLEOTIDE SEQUENCE [LARGE SCALE GENOMIC DNA]</scope>
    <source>
        <strain evidence="9 10">Poly21</strain>
    </source>
</reference>
<evidence type="ECO:0000313" key="9">
    <source>
        <dbReference type="EMBL" id="TWU11101.1"/>
    </source>
</evidence>
<comment type="catalytic activity">
    <reaction evidence="1 7">
        <text>6-phospho-D-glucono-1,5-lactone + H2O = 6-phospho-D-gluconate + H(+)</text>
        <dbReference type="Rhea" id="RHEA:12556"/>
        <dbReference type="ChEBI" id="CHEBI:15377"/>
        <dbReference type="ChEBI" id="CHEBI:15378"/>
        <dbReference type="ChEBI" id="CHEBI:57955"/>
        <dbReference type="ChEBI" id="CHEBI:58759"/>
        <dbReference type="EC" id="3.1.1.31"/>
    </reaction>
</comment>
<dbReference type="SUPFAM" id="SSF100950">
    <property type="entry name" value="NagB/RpiA/CoA transferase-like"/>
    <property type="match status" value="1"/>
</dbReference>
<dbReference type="RefSeq" id="WP_146409412.1">
    <property type="nucleotide sequence ID" value="NZ_SJPU01000003.1"/>
</dbReference>
<feature type="domain" description="Glucosamine/galactosamine-6-phosphate isomerase" evidence="8">
    <location>
        <begin position="10"/>
        <end position="223"/>
    </location>
</feature>
<evidence type="ECO:0000256" key="7">
    <source>
        <dbReference type="RuleBase" id="RU365095"/>
    </source>
</evidence>
<dbReference type="EC" id="3.1.1.31" evidence="5 7"/>
<comment type="caution">
    <text evidence="9">The sequence shown here is derived from an EMBL/GenBank/DDBJ whole genome shotgun (WGS) entry which is preliminary data.</text>
</comment>
<dbReference type="AlphaFoldDB" id="A0A5C6BHT1"/>
<sequence length="239" mass="25872">MAVSTKVLADPASLAETFAADFAAWVDAQSGDAITVALSGGSTPKRLFELWADQYADQIDWSRIQFFWGDERCVPPADPESNFGVAKQLLFDRITIPAENIHRVRGEASAEQECSRYEREIQQVVPTDQDGNPEFDLIILGMGDDGHTASIFPHQSEFLSSQAVCEVATHPQSGQQRITLTGRVLNAAKKVSVLVTGAGKADVLADVIGRQGAFAEYPVSHVEGDDVCFYIDQAAAAKL</sequence>
<comment type="function">
    <text evidence="2 7">Hydrolysis of 6-phosphogluconolactone to 6-phosphogluconate.</text>
</comment>
<dbReference type="PANTHER" id="PTHR11054:SF0">
    <property type="entry name" value="6-PHOSPHOGLUCONOLACTONASE"/>
    <property type="match status" value="1"/>
</dbReference>
<dbReference type="CDD" id="cd01400">
    <property type="entry name" value="6PGL"/>
    <property type="match status" value="1"/>
</dbReference>
<evidence type="ECO:0000256" key="6">
    <source>
        <dbReference type="ARBA" id="ARBA00020337"/>
    </source>
</evidence>
<evidence type="ECO:0000256" key="5">
    <source>
        <dbReference type="ARBA" id="ARBA00013198"/>
    </source>
</evidence>
<evidence type="ECO:0000256" key="2">
    <source>
        <dbReference type="ARBA" id="ARBA00002681"/>
    </source>
</evidence>
<evidence type="ECO:0000256" key="3">
    <source>
        <dbReference type="ARBA" id="ARBA00004961"/>
    </source>
</evidence>
<evidence type="ECO:0000313" key="10">
    <source>
        <dbReference type="Proteomes" id="UP000319908"/>
    </source>
</evidence>
<evidence type="ECO:0000256" key="1">
    <source>
        <dbReference type="ARBA" id="ARBA00000832"/>
    </source>
</evidence>
<dbReference type="GO" id="GO:0005975">
    <property type="term" value="P:carbohydrate metabolic process"/>
    <property type="evidence" value="ECO:0007669"/>
    <property type="project" value="UniProtKB-UniRule"/>
</dbReference>
<keyword evidence="7 9" id="KW-0378">Hydrolase</keyword>
<dbReference type="Pfam" id="PF01182">
    <property type="entry name" value="Glucosamine_iso"/>
    <property type="match status" value="1"/>
</dbReference>
<dbReference type="NCBIfam" id="TIGR01198">
    <property type="entry name" value="pgl"/>
    <property type="match status" value="1"/>
</dbReference>
<gene>
    <name evidence="9" type="primary">pgl_3</name>
    <name evidence="7" type="synonym">pgl</name>
    <name evidence="9" type="ORF">Poly21_50080</name>
</gene>
<dbReference type="InterPro" id="IPR039104">
    <property type="entry name" value="6PGL"/>
</dbReference>
<comment type="similarity">
    <text evidence="4 7">Belongs to the glucosamine/galactosamine-6-phosphate isomerase family. 6-phosphogluconolactonase subfamily.</text>
</comment>
<dbReference type="Gene3D" id="3.40.50.1360">
    <property type="match status" value="1"/>
</dbReference>
<evidence type="ECO:0000259" key="8">
    <source>
        <dbReference type="Pfam" id="PF01182"/>
    </source>
</evidence>
<comment type="pathway">
    <text evidence="3 7">Carbohydrate degradation; pentose phosphate pathway; D-ribulose 5-phosphate from D-glucose 6-phosphate (oxidative stage): step 2/3.</text>
</comment>
<dbReference type="UniPathway" id="UPA00115">
    <property type="reaction ID" value="UER00409"/>
</dbReference>
<dbReference type="Proteomes" id="UP000319908">
    <property type="component" value="Unassembled WGS sequence"/>
</dbReference>
<accession>A0A5C6BHT1</accession>
<protein>
    <recommendedName>
        <fullName evidence="6 7">6-phosphogluconolactonase</fullName>
        <shortName evidence="7">6PGL</shortName>
        <ecNumber evidence="5 7">3.1.1.31</ecNumber>
    </recommendedName>
</protein>
<organism evidence="9 10">
    <name type="scientific">Allorhodopirellula heiligendammensis</name>
    <dbReference type="NCBI Taxonomy" id="2714739"/>
    <lineage>
        <taxon>Bacteria</taxon>
        <taxon>Pseudomonadati</taxon>
        <taxon>Planctomycetota</taxon>
        <taxon>Planctomycetia</taxon>
        <taxon>Pirellulales</taxon>
        <taxon>Pirellulaceae</taxon>
        <taxon>Allorhodopirellula</taxon>
    </lineage>
</organism>
<proteinExistence type="inferred from homology"/>
<dbReference type="EMBL" id="SJPU01000003">
    <property type="protein sequence ID" value="TWU11101.1"/>
    <property type="molecule type" value="Genomic_DNA"/>
</dbReference>
<dbReference type="InterPro" id="IPR005900">
    <property type="entry name" value="6-phosphogluconolactonase_DevB"/>
</dbReference>
<evidence type="ECO:0000256" key="4">
    <source>
        <dbReference type="ARBA" id="ARBA00010662"/>
    </source>
</evidence>
<keyword evidence="10" id="KW-1185">Reference proteome</keyword>